<evidence type="ECO:0000256" key="1">
    <source>
        <dbReference type="ARBA" id="ARBA00008839"/>
    </source>
</evidence>
<evidence type="ECO:0000313" key="3">
    <source>
        <dbReference type="EMBL" id="KAL0132194.1"/>
    </source>
</evidence>
<dbReference type="GO" id="GO:0023052">
    <property type="term" value="P:signaling"/>
    <property type="evidence" value="ECO:0007669"/>
    <property type="project" value="InterPro"/>
</dbReference>
<feature type="region of interest" description="Disordered" evidence="2">
    <location>
        <begin position="228"/>
        <end position="253"/>
    </location>
</feature>
<dbReference type="Pfam" id="PF03359">
    <property type="entry name" value="GKAP"/>
    <property type="match status" value="1"/>
</dbReference>
<evidence type="ECO:0008006" key="5">
    <source>
        <dbReference type="Google" id="ProtNLM"/>
    </source>
</evidence>
<evidence type="ECO:0000313" key="4">
    <source>
        <dbReference type="Proteomes" id="UP001430953"/>
    </source>
</evidence>
<name>A0AAW2GY64_9HYME</name>
<evidence type="ECO:0000256" key="2">
    <source>
        <dbReference type="SAM" id="MobiDB-lite"/>
    </source>
</evidence>
<feature type="region of interest" description="Disordered" evidence="2">
    <location>
        <begin position="1"/>
        <end position="54"/>
    </location>
</feature>
<proteinExistence type="inferred from homology"/>
<comment type="caution">
    <text evidence="3">The sequence shown here is derived from an EMBL/GenBank/DDBJ whole genome shotgun (WGS) entry which is preliminary data.</text>
</comment>
<feature type="compositionally biased region" description="Polar residues" evidence="2">
    <location>
        <begin position="229"/>
        <end position="247"/>
    </location>
</feature>
<comment type="similarity">
    <text evidence="1">Belongs to the SAPAP family.</text>
</comment>
<accession>A0AAW2GY64</accession>
<dbReference type="AlphaFoldDB" id="A0AAW2GY64"/>
<protein>
    <recommendedName>
        <fullName evidence="5">Disks large-associated protein 5</fullName>
    </recommendedName>
</protein>
<dbReference type="EMBL" id="JADYXP020000001">
    <property type="protein sequence ID" value="KAL0132194.1"/>
    <property type="molecule type" value="Genomic_DNA"/>
</dbReference>
<organism evidence="3 4">
    <name type="scientific">Cardiocondyla obscurior</name>
    <dbReference type="NCBI Taxonomy" id="286306"/>
    <lineage>
        <taxon>Eukaryota</taxon>
        <taxon>Metazoa</taxon>
        <taxon>Ecdysozoa</taxon>
        <taxon>Arthropoda</taxon>
        <taxon>Hexapoda</taxon>
        <taxon>Insecta</taxon>
        <taxon>Pterygota</taxon>
        <taxon>Neoptera</taxon>
        <taxon>Endopterygota</taxon>
        <taxon>Hymenoptera</taxon>
        <taxon>Apocrita</taxon>
        <taxon>Aculeata</taxon>
        <taxon>Formicoidea</taxon>
        <taxon>Formicidae</taxon>
        <taxon>Myrmicinae</taxon>
        <taxon>Cardiocondyla</taxon>
    </lineage>
</organism>
<dbReference type="InterPro" id="IPR005026">
    <property type="entry name" value="SAPAP"/>
</dbReference>
<feature type="compositionally biased region" description="Basic and acidic residues" evidence="2">
    <location>
        <begin position="34"/>
        <end position="48"/>
    </location>
</feature>
<dbReference type="PANTHER" id="PTHR12353">
    <property type="entry name" value="DISKS LARGE-ASSOCIATED PROTEIN DAP SAP90/PSD-95-ASSOCIATED PROTEIN"/>
    <property type="match status" value="1"/>
</dbReference>
<reference evidence="3 4" key="1">
    <citation type="submission" date="2023-03" db="EMBL/GenBank/DDBJ databases">
        <title>High recombination rates correlate with genetic variation in Cardiocondyla obscurior ants.</title>
        <authorList>
            <person name="Errbii M."/>
        </authorList>
    </citation>
    <scope>NUCLEOTIDE SEQUENCE [LARGE SCALE GENOMIC DNA]</scope>
    <source>
        <strain evidence="3">Alpha-2009</strain>
        <tissue evidence="3">Whole body</tissue>
    </source>
</reference>
<feature type="compositionally biased region" description="Polar residues" evidence="2">
    <location>
        <begin position="1"/>
        <end position="18"/>
    </location>
</feature>
<dbReference type="PANTHER" id="PTHR12353:SF1">
    <property type="entry name" value="DISKS LARGE-ASSOCIATED PROTEIN 5"/>
    <property type="match status" value="1"/>
</dbReference>
<gene>
    <name evidence="3" type="ORF">PUN28_000165</name>
</gene>
<dbReference type="Proteomes" id="UP001430953">
    <property type="component" value="Unassembled WGS sequence"/>
</dbReference>
<sequence>METPTFSNKYKKPSTSSGETEHIKLSVTTIQTTSRKEQRSRELEKNRSQELLYSTSPKDKCTSKLLEWRAEQKRKKEMDKLKKRPPFVVGIVRHKISSPISIFDASVSLNKKKKTIPEIRINSTNSTKIAQKNLTKAVQKCQLLKGPNPEGKKKVLTSFARRRSGRDFLLKKSIDSKVKPGTIEGKKKSRCSTLNGVKKIEKSKKPMFSLKSLNNIKNNVKQDVEQNKQLDPASQTSSLLSVPSASNVMEDPEDNKYTIEQFEDMLDTEKDRLQKMCKEWTKIKLQGKVAEDIRDQINQAVGQTHMLIKGKLKQFARLISCKKYNYKKYGVTYKDLLGFWDMMYIEIKDCNSRFAKLEKLCNYWQDQSFVTSIIFEKKIVTEKEMADKTSLESFIASDEKKELVKMQDNKNNISEINIINGDYVTPFKSNKRSLNNCRKSKMLNDEQFFETPKNIYTSTPFPNSSNKSSKVNASLILMKVSQYNTKLALKTPERTSGKKCKNTENNFKRNLVSTSDFNEDSIIIKSSEQLNNIEASISLLQKKNNFDETDSNENTCATEKSSSGFNNSVETVINNGQRTSIISLSTDINSIKIPTESEKSIKELSSNKFESFDDDVNHLKQPLVVNKIVIKSPTMPITNISRIHYNDSLTKVDETYITIRNVSCKMTPIIDQVSKKCDSSTKKTSDKSCSFLYTPKHQRNNQSGSVI</sequence>
<keyword evidence="4" id="KW-1185">Reference proteome</keyword>